<dbReference type="Gene3D" id="2.70.70.10">
    <property type="entry name" value="Glucose Permease (Domain IIA)"/>
    <property type="match status" value="1"/>
</dbReference>
<keyword evidence="4 11" id="KW-0378">Hydrolase</keyword>
<dbReference type="GO" id="GO:0006508">
    <property type="term" value="P:proteolysis"/>
    <property type="evidence" value="ECO:0007669"/>
    <property type="project" value="UniProtKB-KW"/>
</dbReference>
<keyword evidence="2" id="KW-0645">Protease</keyword>
<evidence type="ECO:0000313" key="11">
    <source>
        <dbReference type="EMBL" id="SMQ86156.1"/>
    </source>
</evidence>
<keyword evidence="7" id="KW-0175">Coiled coil</keyword>
<gene>
    <name evidence="11" type="ORF">SAMN06295905_3455</name>
</gene>
<dbReference type="RefSeq" id="WP_170926538.1">
    <property type="nucleotide sequence ID" value="NZ_FXWK01000002.1"/>
</dbReference>
<evidence type="ECO:0000256" key="6">
    <source>
        <dbReference type="ARBA" id="ARBA00023049"/>
    </source>
</evidence>
<proteinExistence type="predicted"/>
<dbReference type="Pfam" id="PF01551">
    <property type="entry name" value="Peptidase_M23"/>
    <property type="match status" value="1"/>
</dbReference>
<protein>
    <submittedName>
        <fullName evidence="11">Septal ring factor EnvC, activator of murein hydrolases AmiA and AmiB</fullName>
    </submittedName>
</protein>
<evidence type="ECO:0000256" key="8">
    <source>
        <dbReference type="SAM" id="MobiDB-lite"/>
    </source>
</evidence>
<keyword evidence="3" id="KW-0479">Metal-binding</keyword>
<feature type="signal peptide" evidence="9">
    <location>
        <begin position="1"/>
        <end position="28"/>
    </location>
</feature>
<dbReference type="InterPro" id="IPR016047">
    <property type="entry name" value="M23ase_b-sheet_dom"/>
</dbReference>
<keyword evidence="6" id="KW-0482">Metalloprotease</keyword>
<reference evidence="12" key="1">
    <citation type="submission" date="2017-04" db="EMBL/GenBank/DDBJ databases">
        <authorList>
            <person name="Varghese N."/>
            <person name="Submissions S."/>
        </authorList>
    </citation>
    <scope>NUCLEOTIDE SEQUENCE [LARGE SCALE GENOMIC DNA]</scope>
</reference>
<dbReference type="GO" id="GO:0046872">
    <property type="term" value="F:metal ion binding"/>
    <property type="evidence" value="ECO:0007669"/>
    <property type="project" value="UniProtKB-KW"/>
</dbReference>
<keyword evidence="5" id="KW-0862">Zinc</keyword>
<feature type="coiled-coil region" evidence="7">
    <location>
        <begin position="107"/>
        <end position="169"/>
    </location>
</feature>
<keyword evidence="12" id="KW-1185">Reference proteome</keyword>
<organism evidence="11 12">
    <name type="scientific">Devosia lucknowensis</name>
    <dbReference type="NCBI Taxonomy" id="1096929"/>
    <lineage>
        <taxon>Bacteria</taxon>
        <taxon>Pseudomonadati</taxon>
        <taxon>Pseudomonadota</taxon>
        <taxon>Alphaproteobacteria</taxon>
        <taxon>Hyphomicrobiales</taxon>
        <taxon>Devosiaceae</taxon>
        <taxon>Devosia</taxon>
    </lineage>
</organism>
<evidence type="ECO:0000313" key="12">
    <source>
        <dbReference type="Proteomes" id="UP000194474"/>
    </source>
</evidence>
<evidence type="ECO:0000256" key="3">
    <source>
        <dbReference type="ARBA" id="ARBA00022723"/>
    </source>
</evidence>
<accession>A0A1Y6G7S4</accession>
<dbReference type="SUPFAM" id="SSF51261">
    <property type="entry name" value="Duplicated hybrid motif"/>
    <property type="match status" value="1"/>
</dbReference>
<feature type="region of interest" description="Disordered" evidence="8">
    <location>
        <begin position="45"/>
        <end position="106"/>
    </location>
</feature>
<feature type="domain" description="M23ase beta-sheet core" evidence="10">
    <location>
        <begin position="381"/>
        <end position="483"/>
    </location>
</feature>
<dbReference type="AlphaFoldDB" id="A0A1Y6G7S4"/>
<dbReference type="InterPro" id="IPR011055">
    <property type="entry name" value="Dup_hybrid_motif"/>
</dbReference>
<dbReference type="PANTHER" id="PTHR21666:SF288">
    <property type="entry name" value="CELL DIVISION PROTEIN YTFB"/>
    <property type="match status" value="1"/>
</dbReference>
<dbReference type="CDD" id="cd12797">
    <property type="entry name" value="M23_peptidase"/>
    <property type="match status" value="1"/>
</dbReference>
<dbReference type="InterPro" id="IPR050570">
    <property type="entry name" value="Cell_wall_metabolism_enzyme"/>
</dbReference>
<feature type="coiled-coil region" evidence="7">
    <location>
        <begin position="244"/>
        <end position="306"/>
    </location>
</feature>
<evidence type="ECO:0000256" key="4">
    <source>
        <dbReference type="ARBA" id="ARBA00022801"/>
    </source>
</evidence>
<evidence type="ECO:0000256" key="2">
    <source>
        <dbReference type="ARBA" id="ARBA00022670"/>
    </source>
</evidence>
<feature type="compositionally biased region" description="Low complexity" evidence="8">
    <location>
        <begin position="50"/>
        <end position="93"/>
    </location>
</feature>
<name>A0A1Y6G7S4_9HYPH</name>
<evidence type="ECO:0000256" key="9">
    <source>
        <dbReference type="SAM" id="SignalP"/>
    </source>
</evidence>
<keyword evidence="9" id="KW-0732">Signal</keyword>
<dbReference type="Proteomes" id="UP000194474">
    <property type="component" value="Unassembled WGS sequence"/>
</dbReference>
<comment type="cofactor">
    <cofactor evidence="1">
        <name>Zn(2+)</name>
        <dbReference type="ChEBI" id="CHEBI:29105"/>
    </cofactor>
</comment>
<dbReference type="GO" id="GO:0004222">
    <property type="term" value="F:metalloendopeptidase activity"/>
    <property type="evidence" value="ECO:0007669"/>
    <property type="project" value="TreeGrafter"/>
</dbReference>
<sequence>MPMRPARIATALLAGGLLTGLAAWPLLAQTEPGNEAVDLRPSVPLEGAQTPATAPADATTPASTTPADATAPAATTEPATADPADAGTAPETDGSAAEPADRNAIDLEEVEASLNLSRERIDALKAEIDAMEGDRTQQNAALIAAAQRVKLAEIEVADVEERISDLIVRELEVRGRLDGADAEIANVLAALERISLNPPPALIVDPGDALGSARGAMLIAAILPQLRLKADAVSVDLKALTDIKVAALAEEATLKANYDVLEEEQLRIATLIAARKQGITQMSAQLQAEEDEALALAERATSLRELIGALSERAATGATAPEPTDPNLPQLSPEAIQLAFADAARTQPAVPFPLARGYLAQPSNGVTVVDYGANDGRGGISQGQSIVTRADAQVVAPADGWVLYKGPYLNYGQIVILNTGSGYTALLAGLSTITADIGQFVQMGEPVGTMGSRTIGRTVSTSAGNDQPTLYIELRQNNEPFDPNGWWASQEQTG</sequence>
<evidence type="ECO:0000259" key="10">
    <source>
        <dbReference type="Pfam" id="PF01551"/>
    </source>
</evidence>
<evidence type="ECO:0000256" key="7">
    <source>
        <dbReference type="SAM" id="Coils"/>
    </source>
</evidence>
<dbReference type="PANTHER" id="PTHR21666">
    <property type="entry name" value="PEPTIDASE-RELATED"/>
    <property type="match status" value="1"/>
</dbReference>
<evidence type="ECO:0000256" key="1">
    <source>
        <dbReference type="ARBA" id="ARBA00001947"/>
    </source>
</evidence>
<evidence type="ECO:0000256" key="5">
    <source>
        <dbReference type="ARBA" id="ARBA00022833"/>
    </source>
</evidence>
<feature type="chain" id="PRO_5013142454" evidence="9">
    <location>
        <begin position="29"/>
        <end position="494"/>
    </location>
</feature>
<dbReference type="EMBL" id="FXWK01000002">
    <property type="protein sequence ID" value="SMQ86156.1"/>
    <property type="molecule type" value="Genomic_DNA"/>
</dbReference>